<dbReference type="RefSeq" id="WP_184913755.1">
    <property type="nucleotide sequence ID" value="NZ_JACHJR010000001.1"/>
</dbReference>
<dbReference type="SUPFAM" id="SSF50494">
    <property type="entry name" value="Trypsin-like serine proteases"/>
    <property type="match status" value="1"/>
</dbReference>
<comment type="caution">
    <text evidence="2">The sequence shown here is derived from an EMBL/GenBank/DDBJ whole genome shotgun (WGS) entry which is preliminary data.</text>
</comment>
<dbReference type="AlphaFoldDB" id="A0A7W7WGB3"/>
<proteinExistence type="predicted"/>
<evidence type="ECO:0000256" key="1">
    <source>
        <dbReference type="SAM" id="MobiDB-lite"/>
    </source>
</evidence>
<accession>A0A7W7WGB3</accession>
<reference evidence="2 3" key="1">
    <citation type="submission" date="2020-08" db="EMBL/GenBank/DDBJ databases">
        <title>Sequencing the genomes of 1000 actinobacteria strains.</title>
        <authorList>
            <person name="Klenk H.-P."/>
        </authorList>
    </citation>
    <scope>NUCLEOTIDE SEQUENCE [LARGE SCALE GENOMIC DNA]</scope>
    <source>
        <strain evidence="2 3">DSM 44786</strain>
    </source>
</reference>
<evidence type="ECO:0000313" key="3">
    <source>
        <dbReference type="Proteomes" id="UP000573327"/>
    </source>
</evidence>
<organism evidence="2 3">
    <name type="scientific">Kitasatospora gansuensis</name>
    <dbReference type="NCBI Taxonomy" id="258050"/>
    <lineage>
        <taxon>Bacteria</taxon>
        <taxon>Bacillati</taxon>
        <taxon>Actinomycetota</taxon>
        <taxon>Actinomycetes</taxon>
        <taxon>Kitasatosporales</taxon>
        <taxon>Streptomycetaceae</taxon>
        <taxon>Kitasatospora</taxon>
    </lineage>
</organism>
<gene>
    <name evidence="2" type="ORF">F4556_002152</name>
</gene>
<dbReference type="InterPro" id="IPR009003">
    <property type="entry name" value="Peptidase_S1_PA"/>
</dbReference>
<feature type="region of interest" description="Disordered" evidence="1">
    <location>
        <begin position="428"/>
        <end position="454"/>
    </location>
</feature>
<protein>
    <recommendedName>
        <fullName evidence="4">Serine protease</fullName>
    </recommendedName>
</protein>
<name>A0A7W7WGB3_9ACTN</name>
<sequence length="1061" mass="110171">MAEGLLRICGPDGLVRGLGFVADRRGTVLTARQAVEGLEYLVLHLPGGQTQVLGADCVELLPGPGLAVLRTESVGGLPPAPQAIADGIGSGLVSVSQLAAGVWELTRIQGGVRGIDPDGALLLDLPQLRGPLTPGAPVLDAESGAVLGVLAAGPDGPRALPPAGPALAELRGRNAEAVPAYGRALNLGGVLTLCSVQLGSASAGPGRIADLAADRVDRPDGLTGEEPQATVSVLVGSAGSGRSTELAALAVRRAGGAQALPTVWLRGADLAPEDSTLADAVDRQLARAAALLEVTAPGRDEPARLCGEAGRPLLVVLDAPEEAPFAVPGEWLAASVRWLEAAGVRLLTACRPETWGDGLPGAVVHGLGPLPAEAGVRVARRYGAPEPGEHPLSLRLAGELGETAERGRLYAAYLELCCTRAARRLSAETGPRRAGAHRRGGQAAPPAPEGPESLHGLVTALGERVREAARLMLGTGHGTLERAAFAALFPAEGGWAGAVLAERLFVPAGPGYRFAHEDLADWLQGGRLDLDAALRLLLEGTATAPAEGAALPAGGVPRHRAGVVLWALREVGERHGAAGLDPWLWRLWRGVETAPGPEQGWWARRLLLDGLAISPELAVHRPLLAAVAERGGGGLDAGFWAGLPLPPADRLELLRPLVTTDQEARAAVAELLRADPRGVVPLLCRWFGETRGGAAADLAHDLLWAHRRLAVDDLTESLAIAAHPRADALLAELAVAEPSALCRAVDRWSHDPRPEWHVAAAVHALRAAPYATGTGADLLRHAARTLLAREEEPALHGAALALLIRDPATGRQQLPAALAGYLADDPFLTAEALAPALVSDPEPVLAAFRQRLAAPGGAVAEALRVLARQEAPELLGPGLELAAELLHQRPERSGQVAEYLAVLMDGRPGPELDLLLAEAAARPPALRRVLAVLLTDPEYPPRLLETLLGVEQDPAVLVPVVERLADHFQDERAPAVRQLIRLVAAAGGPEVDAALVRGAGRSAGFARLLAHWPSGEPGPRGGPLLARMRLLVAGGRDPQYAAAEAERGAVVRSVRPVGRVG</sequence>
<dbReference type="Proteomes" id="UP000573327">
    <property type="component" value="Unassembled WGS sequence"/>
</dbReference>
<evidence type="ECO:0008006" key="4">
    <source>
        <dbReference type="Google" id="ProtNLM"/>
    </source>
</evidence>
<keyword evidence="3" id="KW-1185">Reference proteome</keyword>
<dbReference type="EMBL" id="JACHJR010000001">
    <property type="protein sequence ID" value="MBB4946617.1"/>
    <property type="molecule type" value="Genomic_DNA"/>
</dbReference>
<evidence type="ECO:0000313" key="2">
    <source>
        <dbReference type="EMBL" id="MBB4946617.1"/>
    </source>
</evidence>